<dbReference type="Gene3D" id="3.40.50.150">
    <property type="entry name" value="Vaccinia Virus protein VP39"/>
    <property type="match status" value="1"/>
</dbReference>
<feature type="domain" description="Methyltransferase type 11" evidence="1">
    <location>
        <begin position="41"/>
        <end position="133"/>
    </location>
</feature>
<dbReference type="InterPro" id="IPR029063">
    <property type="entry name" value="SAM-dependent_MTases_sf"/>
</dbReference>
<gene>
    <name evidence="2" type="ORF">SCH01S_25_00210</name>
</gene>
<dbReference type="PANTHER" id="PTHR43591:SF24">
    <property type="entry name" value="2-METHOXY-6-POLYPRENYL-1,4-BENZOQUINOL METHYLASE, MITOCHONDRIAL"/>
    <property type="match status" value="1"/>
</dbReference>
<proteinExistence type="predicted"/>
<evidence type="ECO:0000313" key="2">
    <source>
        <dbReference type="EMBL" id="GAO39041.1"/>
    </source>
</evidence>
<evidence type="ECO:0000259" key="1">
    <source>
        <dbReference type="Pfam" id="PF08241"/>
    </source>
</evidence>
<dbReference type="InterPro" id="IPR013216">
    <property type="entry name" value="Methyltransf_11"/>
</dbReference>
<protein>
    <recommendedName>
        <fullName evidence="1">Methyltransferase type 11 domain-containing protein</fullName>
    </recommendedName>
</protein>
<dbReference type="Proteomes" id="UP000033202">
    <property type="component" value="Unassembled WGS sequence"/>
</dbReference>
<dbReference type="SUPFAM" id="SSF53335">
    <property type="entry name" value="S-adenosyl-L-methionine-dependent methyltransferases"/>
    <property type="match status" value="1"/>
</dbReference>
<dbReference type="PANTHER" id="PTHR43591">
    <property type="entry name" value="METHYLTRANSFERASE"/>
    <property type="match status" value="1"/>
</dbReference>
<dbReference type="OrthoDB" id="9810247at2"/>
<dbReference type="RefSeq" id="WP_052733804.1">
    <property type="nucleotide sequence ID" value="NZ_BBWU01000025.1"/>
</dbReference>
<reference evidence="2 3" key="1">
    <citation type="submission" date="2015-04" db="EMBL/GenBank/DDBJ databases">
        <title>Whole genome shotgun sequence of Sphingomonas changbaiensis NBRC 104936.</title>
        <authorList>
            <person name="Katano-Makiyama Y."/>
            <person name="Hosoyama A."/>
            <person name="Hashimoto M."/>
            <person name="Noguchi M."/>
            <person name="Tsuchikane K."/>
            <person name="Ohji S."/>
            <person name="Yamazoe A."/>
            <person name="Ichikawa N."/>
            <person name="Kimura A."/>
            <person name="Fujita N."/>
        </authorList>
    </citation>
    <scope>NUCLEOTIDE SEQUENCE [LARGE SCALE GENOMIC DNA]</scope>
    <source>
        <strain evidence="2 3">NBRC 104936</strain>
    </source>
</reference>
<accession>A0A0E9MNP2</accession>
<keyword evidence="3" id="KW-1185">Reference proteome</keyword>
<name>A0A0E9MNP2_9SPHN</name>
<dbReference type="GO" id="GO:0008757">
    <property type="term" value="F:S-adenosylmethionine-dependent methyltransferase activity"/>
    <property type="evidence" value="ECO:0007669"/>
    <property type="project" value="InterPro"/>
</dbReference>
<evidence type="ECO:0000313" key="3">
    <source>
        <dbReference type="Proteomes" id="UP000033202"/>
    </source>
</evidence>
<dbReference type="STRING" id="1219043.SCH01S_25_00210"/>
<comment type="caution">
    <text evidence="2">The sequence shown here is derived from an EMBL/GenBank/DDBJ whole genome shotgun (WGS) entry which is preliminary data.</text>
</comment>
<dbReference type="CDD" id="cd02440">
    <property type="entry name" value="AdoMet_MTases"/>
    <property type="match status" value="1"/>
</dbReference>
<dbReference type="Pfam" id="PF08241">
    <property type="entry name" value="Methyltransf_11"/>
    <property type="match status" value="1"/>
</dbReference>
<dbReference type="EMBL" id="BBWU01000025">
    <property type="protein sequence ID" value="GAO39041.1"/>
    <property type="molecule type" value="Genomic_DNA"/>
</dbReference>
<organism evidence="2 3">
    <name type="scientific">Sphingomonas changbaiensis NBRC 104936</name>
    <dbReference type="NCBI Taxonomy" id="1219043"/>
    <lineage>
        <taxon>Bacteria</taxon>
        <taxon>Pseudomonadati</taxon>
        <taxon>Pseudomonadota</taxon>
        <taxon>Alphaproteobacteria</taxon>
        <taxon>Sphingomonadales</taxon>
        <taxon>Sphingomonadaceae</taxon>
        <taxon>Sphingomonas</taxon>
    </lineage>
</organism>
<sequence length="265" mass="29024">MTRHFVDVTEMGGQMISTEQLQRTCDRYHWAAELVRGTDVLEVGCGAGQGLGILRAAARSLAAGDISPEVLSAARDIAADDVHLEVFGAERIPFPDASFDHVLLFEAIYYIADKDRFLSEAKRVLRPGGRLLIVTANKDLYDFNPSPFSHGYLGVGELTQMLAKHGFSPSFSASHNVEAVSARQRILRPLKFVAAKFGLIPKSMAGKAWLKRLVFGKLIPMPPALDTVQHRLTPPVPVEAGRADTRHKVIYCIATSFNQEIPGST</sequence>
<dbReference type="AlphaFoldDB" id="A0A0E9MNP2"/>